<evidence type="ECO:0000313" key="1">
    <source>
        <dbReference type="EMBL" id="GAH30775.1"/>
    </source>
</evidence>
<dbReference type="EMBL" id="BART01040744">
    <property type="protein sequence ID" value="GAH30775.1"/>
    <property type="molecule type" value="Genomic_DNA"/>
</dbReference>
<evidence type="ECO:0008006" key="2">
    <source>
        <dbReference type="Google" id="ProtNLM"/>
    </source>
</evidence>
<protein>
    <recommendedName>
        <fullName evidence="2">TetR/AcrR family transcriptional regulator</fullName>
    </recommendedName>
</protein>
<reference evidence="1" key="1">
    <citation type="journal article" date="2014" name="Front. Microbiol.">
        <title>High frequency of phylogenetically diverse reductive dehalogenase-homologous genes in deep subseafloor sedimentary metagenomes.</title>
        <authorList>
            <person name="Kawai M."/>
            <person name="Futagami T."/>
            <person name="Toyoda A."/>
            <person name="Takaki Y."/>
            <person name="Nishi S."/>
            <person name="Hori S."/>
            <person name="Arai W."/>
            <person name="Tsubouchi T."/>
            <person name="Morono Y."/>
            <person name="Uchiyama I."/>
            <person name="Ito T."/>
            <person name="Fujiyama A."/>
            <person name="Inagaki F."/>
            <person name="Takami H."/>
        </authorList>
    </citation>
    <scope>NUCLEOTIDE SEQUENCE</scope>
    <source>
        <strain evidence="1">Expedition CK06-06</strain>
    </source>
</reference>
<gene>
    <name evidence="1" type="ORF">S01H4_66095</name>
</gene>
<accession>X1FE06</accession>
<comment type="caution">
    <text evidence="1">The sequence shown here is derived from an EMBL/GenBank/DDBJ whole genome shotgun (WGS) entry which is preliminary data.</text>
</comment>
<name>X1FE06_9ZZZZ</name>
<sequence length="43" mass="5222">LFLYVFIENVNMHYQLMENSEDFVKEMNKILVNRIPGYLKNDV</sequence>
<proteinExistence type="predicted"/>
<dbReference type="AlphaFoldDB" id="X1FE06"/>
<organism evidence="1">
    <name type="scientific">marine sediment metagenome</name>
    <dbReference type="NCBI Taxonomy" id="412755"/>
    <lineage>
        <taxon>unclassified sequences</taxon>
        <taxon>metagenomes</taxon>
        <taxon>ecological metagenomes</taxon>
    </lineage>
</organism>
<feature type="non-terminal residue" evidence="1">
    <location>
        <position position="1"/>
    </location>
</feature>